<evidence type="ECO:0000313" key="2">
    <source>
        <dbReference type="EMBL" id="GAA4931407.1"/>
    </source>
</evidence>
<proteinExistence type="predicted"/>
<keyword evidence="3" id="KW-1185">Reference proteome</keyword>
<organism evidence="2 3">
    <name type="scientific">Mucilaginibacter defluvii</name>
    <dbReference type="NCBI Taxonomy" id="1196019"/>
    <lineage>
        <taxon>Bacteria</taxon>
        <taxon>Pseudomonadati</taxon>
        <taxon>Bacteroidota</taxon>
        <taxon>Sphingobacteriia</taxon>
        <taxon>Sphingobacteriales</taxon>
        <taxon>Sphingobacteriaceae</taxon>
        <taxon>Mucilaginibacter</taxon>
    </lineage>
</organism>
<protein>
    <submittedName>
        <fullName evidence="2">Uncharacterized protein</fullName>
    </submittedName>
</protein>
<dbReference type="EMBL" id="BAABJI010000004">
    <property type="protein sequence ID" value="GAA4931407.1"/>
    <property type="molecule type" value="Genomic_DNA"/>
</dbReference>
<name>A0ABP9GB32_9SPHI</name>
<evidence type="ECO:0000313" key="3">
    <source>
        <dbReference type="Proteomes" id="UP001501436"/>
    </source>
</evidence>
<gene>
    <name evidence="2" type="ORF">GCM10023313_40480</name>
</gene>
<evidence type="ECO:0000256" key="1">
    <source>
        <dbReference type="SAM" id="SignalP"/>
    </source>
</evidence>
<feature type="chain" id="PRO_5046651252" evidence="1">
    <location>
        <begin position="22"/>
        <end position="173"/>
    </location>
</feature>
<keyword evidence="1" id="KW-0732">Signal</keyword>
<feature type="signal peptide" evidence="1">
    <location>
        <begin position="1"/>
        <end position="21"/>
    </location>
</feature>
<dbReference type="Proteomes" id="UP001501436">
    <property type="component" value="Unassembled WGS sequence"/>
</dbReference>
<accession>A0ABP9GB32</accession>
<reference evidence="3" key="1">
    <citation type="journal article" date="2019" name="Int. J. Syst. Evol. Microbiol.">
        <title>The Global Catalogue of Microorganisms (GCM) 10K type strain sequencing project: providing services to taxonomists for standard genome sequencing and annotation.</title>
        <authorList>
            <consortium name="The Broad Institute Genomics Platform"/>
            <consortium name="The Broad Institute Genome Sequencing Center for Infectious Disease"/>
            <person name="Wu L."/>
            <person name="Ma J."/>
        </authorList>
    </citation>
    <scope>NUCLEOTIDE SEQUENCE [LARGE SCALE GENOMIC DNA]</scope>
    <source>
        <strain evidence="3">JCM 18283</strain>
    </source>
</reference>
<dbReference type="RefSeq" id="WP_345334382.1">
    <property type="nucleotide sequence ID" value="NZ_BAABJI010000004.1"/>
</dbReference>
<sequence length="173" mass="19302">MKTIILLAAAYLIISANATLAQTNQPPNNPAYYVEGTTINRAYFAYIKPDSIKEIHVIKKDDEHPNGAIYISLKNPDYLKSMLADKLLSIKDILRLKGIAVRKNQSLVYVWDGKLLTDTSNVRVPESYLRSVRLTPAVNMPYFKTALPNTSVVTIFTGVKDGKIMIRGGETSR</sequence>
<comment type="caution">
    <text evidence="2">The sequence shown here is derived from an EMBL/GenBank/DDBJ whole genome shotgun (WGS) entry which is preliminary data.</text>
</comment>